<dbReference type="SUPFAM" id="SSF53850">
    <property type="entry name" value="Periplasmic binding protein-like II"/>
    <property type="match status" value="1"/>
</dbReference>
<feature type="signal peptide" evidence="4">
    <location>
        <begin position="1"/>
        <end position="18"/>
    </location>
</feature>
<comment type="similarity">
    <text evidence="1">Belongs to the bacterial solute-binding protein 5 family.</text>
</comment>
<dbReference type="AlphaFoldDB" id="A0A7L5JRZ6"/>
<sequence length="500" mass="57219">MKFFIFILIFLTSISASTLNLSMSSSPSRLNPILANDSASGEISDWLFNGLFKYDKDGNITPELASSYEFITPTKLIVKLKDNVLWHDKVKLTSKDVIFTYEQIINPSVFNSIKSNFNEVQSVKALDDLTVEIIYKKPYFKALEIWMVGLLPYHILKDEKNLMTSSFNKNPIGTGSYKIKEFKTAQDIELIANPDYFGGKPKIDKILYKFLPDPNTSFLYLKQKKLDIGGLTPMQTSRQIDDNFKNNFEMLSRPSFGFSYLGFNLENPKFKDIKVRQALSIAINRQELVDILFFGYAEVCNGPFMPGSFAYNDNVKETKQDLEKAKQLLKEAGYDEKNPLSFELITNTGNDIRVNTAQILQYQLAKVGVELKIRVMEWQAFLNTVVHPRKFETVLLGWSLALMPDAYPLWHSSSSKLGGFNLVGYKNEKVDKLIEKGSVTINKDELSDIYKDIFKIVAEDLPYLFLYIPDSITAINKKIENIEPAFIGIMHNQKDWQIEE</sequence>
<dbReference type="Gene3D" id="3.90.76.10">
    <property type="entry name" value="Dipeptide-binding Protein, Domain 1"/>
    <property type="match status" value="1"/>
</dbReference>
<dbReference type="GO" id="GO:0030288">
    <property type="term" value="C:outer membrane-bounded periplasmic space"/>
    <property type="evidence" value="ECO:0007669"/>
    <property type="project" value="UniProtKB-ARBA"/>
</dbReference>
<dbReference type="PANTHER" id="PTHR30290">
    <property type="entry name" value="PERIPLASMIC BINDING COMPONENT OF ABC TRANSPORTER"/>
    <property type="match status" value="1"/>
</dbReference>
<dbReference type="Pfam" id="PF00496">
    <property type="entry name" value="SBP_bac_5"/>
    <property type="match status" value="1"/>
</dbReference>
<dbReference type="GO" id="GO:1904680">
    <property type="term" value="F:peptide transmembrane transporter activity"/>
    <property type="evidence" value="ECO:0007669"/>
    <property type="project" value="TreeGrafter"/>
</dbReference>
<keyword evidence="2" id="KW-0813">Transport</keyword>
<reference evidence="6 7" key="1">
    <citation type="submission" date="2020-05" db="EMBL/GenBank/DDBJ databases">
        <title>Complete genome sequencing of Campylobacter and Arcobacter type strains.</title>
        <authorList>
            <person name="Miller W.G."/>
            <person name="Yee E."/>
        </authorList>
    </citation>
    <scope>NUCLEOTIDE SEQUENCE [LARGE SCALE GENOMIC DNA]</scope>
    <source>
        <strain evidence="6 7">LMG 21996</strain>
    </source>
</reference>
<dbReference type="KEGG" id="acib:ACBT_2109"/>
<dbReference type="EMBL" id="CP054051">
    <property type="protein sequence ID" value="QKJ27994.1"/>
    <property type="molecule type" value="Genomic_DNA"/>
</dbReference>
<evidence type="ECO:0000313" key="7">
    <source>
        <dbReference type="Proteomes" id="UP000509513"/>
    </source>
</evidence>
<dbReference type="GO" id="GO:0015833">
    <property type="term" value="P:peptide transport"/>
    <property type="evidence" value="ECO:0007669"/>
    <property type="project" value="TreeGrafter"/>
</dbReference>
<name>A0A7L5JRZ6_9BACT</name>
<evidence type="ECO:0000259" key="5">
    <source>
        <dbReference type="Pfam" id="PF00496"/>
    </source>
</evidence>
<keyword evidence="3 4" id="KW-0732">Signal</keyword>
<dbReference type="InterPro" id="IPR039424">
    <property type="entry name" value="SBP_5"/>
</dbReference>
<evidence type="ECO:0000256" key="2">
    <source>
        <dbReference type="ARBA" id="ARBA00022448"/>
    </source>
</evidence>
<dbReference type="PANTHER" id="PTHR30290:SF9">
    <property type="entry name" value="OLIGOPEPTIDE-BINDING PROTEIN APPA"/>
    <property type="match status" value="1"/>
</dbReference>
<feature type="domain" description="Solute-binding protein family 5" evidence="5">
    <location>
        <begin position="60"/>
        <end position="415"/>
    </location>
</feature>
<dbReference type="Proteomes" id="UP000509513">
    <property type="component" value="Chromosome"/>
</dbReference>
<dbReference type="GO" id="GO:0043190">
    <property type="term" value="C:ATP-binding cassette (ABC) transporter complex"/>
    <property type="evidence" value="ECO:0007669"/>
    <property type="project" value="InterPro"/>
</dbReference>
<dbReference type="Gene3D" id="3.10.105.10">
    <property type="entry name" value="Dipeptide-binding Protein, Domain 3"/>
    <property type="match status" value="1"/>
</dbReference>
<protein>
    <submittedName>
        <fullName evidence="6">Extracellular solute-binding protein</fullName>
    </submittedName>
</protein>
<dbReference type="InterPro" id="IPR030678">
    <property type="entry name" value="Peptide/Ni-bd"/>
</dbReference>
<evidence type="ECO:0000256" key="4">
    <source>
        <dbReference type="SAM" id="SignalP"/>
    </source>
</evidence>
<proteinExistence type="inferred from homology"/>
<dbReference type="Gene3D" id="3.40.190.10">
    <property type="entry name" value="Periplasmic binding protein-like II"/>
    <property type="match status" value="1"/>
</dbReference>
<dbReference type="PIRSF" id="PIRSF002741">
    <property type="entry name" value="MppA"/>
    <property type="match status" value="1"/>
</dbReference>
<evidence type="ECO:0000256" key="3">
    <source>
        <dbReference type="ARBA" id="ARBA00022729"/>
    </source>
</evidence>
<dbReference type="CDD" id="cd08514">
    <property type="entry name" value="PBP2_AppA_like"/>
    <property type="match status" value="1"/>
</dbReference>
<organism evidence="6 7">
    <name type="scientific">Aliarcobacter cibarius</name>
    <dbReference type="NCBI Taxonomy" id="255507"/>
    <lineage>
        <taxon>Bacteria</taxon>
        <taxon>Pseudomonadati</taxon>
        <taxon>Campylobacterota</taxon>
        <taxon>Epsilonproteobacteria</taxon>
        <taxon>Campylobacterales</taxon>
        <taxon>Arcobacteraceae</taxon>
        <taxon>Aliarcobacter</taxon>
    </lineage>
</organism>
<evidence type="ECO:0000313" key="6">
    <source>
        <dbReference type="EMBL" id="QKJ27994.1"/>
    </source>
</evidence>
<feature type="chain" id="PRO_5029603495" evidence="4">
    <location>
        <begin position="19"/>
        <end position="500"/>
    </location>
</feature>
<dbReference type="InterPro" id="IPR000914">
    <property type="entry name" value="SBP_5_dom"/>
</dbReference>
<evidence type="ECO:0000256" key="1">
    <source>
        <dbReference type="ARBA" id="ARBA00005695"/>
    </source>
</evidence>
<accession>A0A7L5JRZ6</accession>
<dbReference type="RefSeq" id="WP_024774425.1">
    <property type="nucleotide sequence ID" value="NZ_CP054051.1"/>
</dbReference>
<gene>
    <name evidence="6" type="ORF">ACBT_2109</name>
</gene>
<dbReference type="OrthoDB" id="5469165at2"/>